<dbReference type="InterPro" id="IPR011009">
    <property type="entry name" value="Kinase-like_dom_sf"/>
</dbReference>
<keyword evidence="3 11" id="KW-0812">Transmembrane</keyword>
<sequence>MAPPPHQQQQGLPAAAALLLLLLLLIGAAAPARGQQEYEANKQDACTATNASSVLGYACNATTASVRSCGSYLVYRAAPPLYASAVSIAYLLNVSASKLADANGVPTPVSPLAPSSLVLAPVPCGCTPGGFFQYNSSYAIAGQETYFTVANITYQGLTACQALIAQNPLHDIRGLVAGDNLTVPLRCACPSPAQAAAGVRYLLSYLVMWGDDVPSIAARFRVAAPDVLGANSLADGDTIYPFTTLLIPLKAAPTLDMLATPVPPPAPAPPAPTPPAPSGGSGSGKWVGVGVGVGCGALALAGIVGLLFLWRARRRRRGDGEIARQGQGGSKVVIDVSSSAEYGALASGNQTGTTTTNTTSSSSSAATRSLVASEVRGAVEALTVYKYSELEKATAGFAEERRVSGTGVYRAVVNGDAAAVKRVAGDVSGEVGILMRVNHSCLVRLSGICVHRGDSYLVFEFAENGALSDWLHGGGTLRWRQRVQVAFDVADGLNYLHNYTSPPCVHKNLKTSNVLLDADLRAKVSSFGLARAVDAADGGGAQLTRHIVGTQGYLAPEYLEHGLITPKLDVFAFGVILLELLSGKEAAFVDDADAGGEEETLLWESAEEALVADGGGEGVDRVKVRAFMDPRLHGDFPMDLALAVAALALRCVAREPRDRPAMDEVFVSLSAVYNSTLDWDPSDYGTSRSSMVGR</sequence>
<dbReference type="PANTHER" id="PTHR45927">
    <property type="entry name" value="LYSM-DOMAIN RECEPTOR-LIKE KINASE-RELATED"/>
    <property type="match status" value="1"/>
</dbReference>
<dbReference type="SUPFAM" id="SSF54106">
    <property type="entry name" value="LysM domain"/>
    <property type="match status" value="1"/>
</dbReference>
<feature type="chain" id="PRO_5042930617" description="Protein kinase domain-containing protein" evidence="12">
    <location>
        <begin position="35"/>
        <end position="694"/>
    </location>
</feature>
<dbReference type="GO" id="GO:0005524">
    <property type="term" value="F:ATP binding"/>
    <property type="evidence" value="ECO:0007669"/>
    <property type="project" value="UniProtKB-KW"/>
</dbReference>
<evidence type="ECO:0000256" key="7">
    <source>
        <dbReference type="ARBA" id="ARBA00022989"/>
    </source>
</evidence>
<keyword evidence="16" id="KW-1185">Reference proteome</keyword>
<evidence type="ECO:0000256" key="12">
    <source>
        <dbReference type="SAM" id="SignalP"/>
    </source>
</evidence>
<dbReference type="InterPro" id="IPR056562">
    <property type="entry name" value="LysM2_CERK1_LYK3_4_5"/>
</dbReference>
<dbReference type="GO" id="GO:0005886">
    <property type="term" value="C:plasma membrane"/>
    <property type="evidence" value="ECO:0007669"/>
    <property type="project" value="UniProtKB-SubCell"/>
</dbReference>
<evidence type="ECO:0000313" key="15">
    <source>
        <dbReference type="EMBL" id="WVZ77520.1"/>
    </source>
</evidence>
<gene>
    <name evidence="15" type="ORF">U9M48_025378</name>
</gene>
<proteinExistence type="predicted"/>
<keyword evidence="9" id="KW-1015">Disulfide bond</keyword>
<keyword evidence="2" id="KW-1003">Cell membrane</keyword>
<dbReference type="CDD" id="cd00118">
    <property type="entry name" value="LysM"/>
    <property type="match status" value="1"/>
</dbReference>
<evidence type="ECO:0000256" key="6">
    <source>
        <dbReference type="ARBA" id="ARBA00022840"/>
    </source>
</evidence>
<dbReference type="PROSITE" id="PS50011">
    <property type="entry name" value="PROTEIN_KINASE_DOM"/>
    <property type="match status" value="1"/>
</dbReference>
<evidence type="ECO:0000256" key="1">
    <source>
        <dbReference type="ARBA" id="ARBA00004162"/>
    </source>
</evidence>
<keyword evidence="7 11" id="KW-1133">Transmembrane helix</keyword>
<evidence type="ECO:0000256" key="9">
    <source>
        <dbReference type="ARBA" id="ARBA00023157"/>
    </source>
</evidence>
<dbReference type="InterPro" id="IPR056563">
    <property type="entry name" value="LysM3_LYK4_5"/>
</dbReference>
<keyword evidence="6" id="KW-0067">ATP-binding</keyword>
<dbReference type="GO" id="GO:0004672">
    <property type="term" value="F:protein kinase activity"/>
    <property type="evidence" value="ECO:0007669"/>
    <property type="project" value="InterPro"/>
</dbReference>
<dbReference type="Proteomes" id="UP001341281">
    <property type="component" value="Chromosome 05"/>
</dbReference>
<feature type="signal peptide" evidence="12">
    <location>
        <begin position="1"/>
        <end position="34"/>
    </location>
</feature>
<name>A0AAQ3TPY8_PASNO</name>
<dbReference type="PANTHER" id="PTHR45927:SF6">
    <property type="entry name" value="PROTEIN LYK5"/>
    <property type="match status" value="1"/>
</dbReference>
<dbReference type="SUPFAM" id="SSF56112">
    <property type="entry name" value="Protein kinase-like (PK-like)"/>
    <property type="match status" value="1"/>
</dbReference>
<feature type="compositionally biased region" description="Pro residues" evidence="10">
    <location>
        <begin position="261"/>
        <end position="277"/>
    </location>
</feature>
<comment type="subcellular location">
    <subcellularLocation>
        <location evidence="1">Cell membrane</location>
        <topology evidence="1">Single-pass membrane protein</topology>
    </subcellularLocation>
</comment>
<dbReference type="InterPro" id="IPR036779">
    <property type="entry name" value="LysM_dom_sf"/>
</dbReference>
<keyword evidence="8 11" id="KW-0472">Membrane</keyword>
<evidence type="ECO:0000313" key="16">
    <source>
        <dbReference type="Proteomes" id="UP001341281"/>
    </source>
</evidence>
<dbReference type="InterPro" id="IPR056561">
    <property type="entry name" value="NFP_LYK_LysM1"/>
</dbReference>
<feature type="transmembrane region" description="Helical" evidence="11">
    <location>
        <begin position="286"/>
        <end position="310"/>
    </location>
</feature>
<evidence type="ECO:0000256" key="8">
    <source>
        <dbReference type="ARBA" id="ARBA00023136"/>
    </source>
</evidence>
<keyword evidence="4 12" id="KW-0732">Signal</keyword>
<dbReference type="InterPro" id="IPR001245">
    <property type="entry name" value="Ser-Thr/Tyr_kinase_cat_dom"/>
</dbReference>
<evidence type="ECO:0000256" key="2">
    <source>
        <dbReference type="ARBA" id="ARBA00022475"/>
    </source>
</evidence>
<dbReference type="AlphaFoldDB" id="A0AAQ3TPY8"/>
<feature type="domain" description="LysM" evidence="14">
    <location>
        <begin position="203"/>
        <end position="247"/>
    </location>
</feature>
<dbReference type="Pfam" id="PF07714">
    <property type="entry name" value="PK_Tyr_Ser-Thr"/>
    <property type="match status" value="1"/>
</dbReference>
<dbReference type="EMBL" id="CP144749">
    <property type="protein sequence ID" value="WVZ77520.1"/>
    <property type="molecule type" value="Genomic_DNA"/>
</dbReference>
<reference evidence="15 16" key="1">
    <citation type="submission" date="2024-02" db="EMBL/GenBank/DDBJ databases">
        <title>High-quality chromosome-scale genome assembly of Pensacola bahiagrass (Paspalum notatum Flugge var. saurae).</title>
        <authorList>
            <person name="Vega J.M."/>
            <person name="Podio M."/>
            <person name="Orjuela J."/>
            <person name="Siena L.A."/>
            <person name="Pessino S.C."/>
            <person name="Combes M.C."/>
            <person name="Mariac C."/>
            <person name="Albertini E."/>
            <person name="Pupilli F."/>
            <person name="Ortiz J.P.A."/>
            <person name="Leblanc O."/>
        </authorList>
    </citation>
    <scope>NUCLEOTIDE SEQUENCE [LARGE SCALE GENOMIC DNA]</scope>
    <source>
        <strain evidence="15">R1</strain>
        <tissue evidence="15">Leaf</tissue>
    </source>
</reference>
<accession>A0AAQ3TPY8</accession>
<evidence type="ECO:0000256" key="11">
    <source>
        <dbReference type="SAM" id="Phobius"/>
    </source>
</evidence>
<evidence type="ECO:0000256" key="3">
    <source>
        <dbReference type="ARBA" id="ARBA00022692"/>
    </source>
</evidence>
<keyword evidence="5" id="KW-0547">Nucleotide-binding</keyword>
<evidence type="ECO:0008006" key="17">
    <source>
        <dbReference type="Google" id="ProtNLM"/>
    </source>
</evidence>
<feature type="region of interest" description="Disordered" evidence="10">
    <location>
        <begin position="260"/>
        <end position="283"/>
    </location>
</feature>
<dbReference type="Gene3D" id="1.10.510.10">
    <property type="entry name" value="Transferase(Phosphotransferase) domain 1"/>
    <property type="match status" value="1"/>
</dbReference>
<dbReference type="Pfam" id="PF23473">
    <property type="entry name" value="LysM3_LYK4_5"/>
    <property type="match status" value="1"/>
</dbReference>
<dbReference type="Pfam" id="PF23446">
    <property type="entry name" value="LysM1_NFP_LYK"/>
    <property type="match status" value="1"/>
</dbReference>
<protein>
    <recommendedName>
        <fullName evidence="17">Protein kinase domain-containing protein</fullName>
    </recommendedName>
</protein>
<evidence type="ECO:0000256" key="10">
    <source>
        <dbReference type="SAM" id="MobiDB-lite"/>
    </source>
</evidence>
<feature type="domain" description="Protein kinase" evidence="13">
    <location>
        <begin position="370"/>
        <end position="677"/>
    </location>
</feature>
<dbReference type="InterPro" id="IPR018392">
    <property type="entry name" value="LysM"/>
</dbReference>
<evidence type="ECO:0000259" key="14">
    <source>
        <dbReference type="PROSITE" id="PS51782"/>
    </source>
</evidence>
<dbReference type="Gene3D" id="3.30.200.20">
    <property type="entry name" value="Phosphorylase Kinase, domain 1"/>
    <property type="match status" value="1"/>
</dbReference>
<dbReference type="Gene3D" id="3.10.350.10">
    <property type="entry name" value="LysM domain"/>
    <property type="match status" value="1"/>
</dbReference>
<evidence type="ECO:0000256" key="5">
    <source>
        <dbReference type="ARBA" id="ARBA00022741"/>
    </source>
</evidence>
<dbReference type="InterPro" id="IPR000719">
    <property type="entry name" value="Prot_kinase_dom"/>
</dbReference>
<dbReference type="Pfam" id="PF23472">
    <property type="entry name" value="LysM2_CERK1_LYK3_4_5"/>
    <property type="match status" value="1"/>
</dbReference>
<dbReference type="PROSITE" id="PS51782">
    <property type="entry name" value="LYSM"/>
    <property type="match status" value="1"/>
</dbReference>
<organism evidence="15 16">
    <name type="scientific">Paspalum notatum var. saurae</name>
    <dbReference type="NCBI Taxonomy" id="547442"/>
    <lineage>
        <taxon>Eukaryota</taxon>
        <taxon>Viridiplantae</taxon>
        <taxon>Streptophyta</taxon>
        <taxon>Embryophyta</taxon>
        <taxon>Tracheophyta</taxon>
        <taxon>Spermatophyta</taxon>
        <taxon>Magnoliopsida</taxon>
        <taxon>Liliopsida</taxon>
        <taxon>Poales</taxon>
        <taxon>Poaceae</taxon>
        <taxon>PACMAD clade</taxon>
        <taxon>Panicoideae</taxon>
        <taxon>Andropogonodae</taxon>
        <taxon>Paspaleae</taxon>
        <taxon>Paspalinae</taxon>
        <taxon>Paspalum</taxon>
    </lineage>
</organism>
<feature type="region of interest" description="Disordered" evidence="10">
    <location>
        <begin position="345"/>
        <end position="367"/>
    </location>
</feature>
<evidence type="ECO:0000259" key="13">
    <source>
        <dbReference type="PROSITE" id="PS50011"/>
    </source>
</evidence>
<dbReference type="FunFam" id="1.10.510.10:FF:000468">
    <property type="entry name" value="PTI1-like tyrosine-protein kinase 3"/>
    <property type="match status" value="1"/>
</dbReference>
<evidence type="ECO:0000256" key="4">
    <source>
        <dbReference type="ARBA" id="ARBA00022729"/>
    </source>
</evidence>
<dbReference type="InterPro" id="IPR052611">
    <property type="entry name" value="Plant_RLK_LysM"/>
</dbReference>